<dbReference type="STRING" id="604088.SAMN04488060_0962"/>
<keyword evidence="2" id="KW-1185">Reference proteome</keyword>
<proteinExistence type="predicted"/>
<dbReference type="AlphaFoldDB" id="A0A1I5LEA1"/>
<gene>
    <name evidence="1" type="ORF">SAMN04488060_0962</name>
</gene>
<dbReference type="EMBL" id="FOWZ01000001">
    <property type="protein sequence ID" value="SFO95689.1"/>
    <property type="molecule type" value="Genomic_DNA"/>
</dbReference>
<evidence type="ECO:0000313" key="2">
    <source>
        <dbReference type="Proteomes" id="UP000199331"/>
    </source>
</evidence>
<evidence type="ECO:0000313" key="1">
    <source>
        <dbReference type="EMBL" id="SFO95689.1"/>
    </source>
</evidence>
<dbReference type="Proteomes" id="UP000199331">
    <property type="component" value="Unassembled WGS sequence"/>
</dbReference>
<protein>
    <submittedName>
        <fullName evidence="1">Uncharacterized protein</fullName>
    </submittedName>
</protein>
<sequence length="204" mass="22813">MPTCDQCGEKIEFRYMDGRPTPIHQNGGWCSGTKPNKAPRNRGWFRTPEAFTDPNALCPVCGASVFYYQNSFGSRVFFDDLGWPWPKHPCTDNPIAQSAKVKRLKKRKARKGASAFAANIYELANANECDGFIEAKFRSLTNMLIVRTFHFPVANLEAAGWTLDDLRAAPSFVIRKGIGQTVLEFISVRTKQVGRLVVSHTANP</sequence>
<organism evidence="1 2">
    <name type="scientific">Qipengyuania nanhaisediminis</name>
    <dbReference type="NCBI Taxonomy" id="604088"/>
    <lineage>
        <taxon>Bacteria</taxon>
        <taxon>Pseudomonadati</taxon>
        <taxon>Pseudomonadota</taxon>
        <taxon>Alphaproteobacteria</taxon>
        <taxon>Sphingomonadales</taxon>
        <taxon>Erythrobacteraceae</taxon>
        <taxon>Qipengyuania</taxon>
    </lineage>
</organism>
<name>A0A1I5LEA1_9SPHN</name>
<accession>A0A1I5LEA1</accession>
<reference evidence="2" key="1">
    <citation type="submission" date="2016-10" db="EMBL/GenBank/DDBJ databases">
        <authorList>
            <person name="Varghese N."/>
            <person name="Submissions S."/>
        </authorList>
    </citation>
    <scope>NUCLEOTIDE SEQUENCE [LARGE SCALE GENOMIC DNA]</scope>
    <source>
        <strain evidence="2">CGMCC 1.7715</strain>
    </source>
</reference>